<dbReference type="PANTHER" id="PTHR15576:SF1">
    <property type="entry name" value="RIBITOL-5-PHOSPHATE XYLOSYLTRANSFERASE 1"/>
    <property type="match status" value="1"/>
</dbReference>
<accession>A0A7S4GI53</accession>
<proteinExistence type="predicted"/>
<protein>
    <recommendedName>
        <fullName evidence="2">Exostosin GT47 domain-containing protein</fullName>
    </recommendedName>
</protein>
<reference evidence="1" key="1">
    <citation type="submission" date="2021-01" db="EMBL/GenBank/DDBJ databases">
        <authorList>
            <person name="Corre E."/>
            <person name="Pelletier E."/>
            <person name="Niang G."/>
            <person name="Scheremetjew M."/>
            <person name="Finn R."/>
            <person name="Kale V."/>
            <person name="Holt S."/>
            <person name="Cochrane G."/>
            <person name="Meng A."/>
            <person name="Brown T."/>
            <person name="Cohen L."/>
        </authorList>
    </citation>
    <scope>NUCLEOTIDE SEQUENCE</scope>
    <source>
        <strain evidence="1">CCMP1594</strain>
    </source>
</reference>
<evidence type="ECO:0008006" key="2">
    <source>
        <dbReference type="Google" id="ProtNLM"/>
    </source>
</evidence>
<sequence length="643" mass="71418">MIPMLRKGDKVLKGRDPQPVIPPRTPCAAEGAMCKCIGVVHFGAGGPQDLRKNVNESIPCTIEAFGGDPYPDEPKACHCEGELREAPHVAASRRCAEEGGSCICFGIVRFTAHEHHSFAEVISWGRTHCSNQAFGKDPAPNTPKYCDCLGFVQTVYTFSPCAYESGSCQCNGKVNYGTGSATDLTKAVKGMIVCTNEAFEGDPAPGEQKSCYCLGTQPQVVQPISPVDGVGAAGALGNGAVSQASRPATGDAAKAPEPRKLMATFLSPSVGVRKLIQTLELHVQQDSGRPCTTRSAWLAAQDKQTPGSLCITEALLLHRPSLRPWNEPVSRRMLPVLQKRLHTSGAWGGVPFVTGVGFKRIADAVCDTNKRNGHGTCLLDARHVQNRSLVYVDTKDLHLLKGVMNRLRTHFFLLTHGRDLPITAQYASIYKSPWVLKWFALNKEVDHPKLIPIPLGLKPEKVPTILQFHNSSLLTSIEAKEPLLYKVRQFGRDWCDRWWPPTPLKLNCYTYADRRMAAHRAMLNSTFHFGRHSAATNTTHMDLADFYRDTLQYRFVLSPPGQGWDTYRTWETLALGRFPVLLHTHLDPIFADLPAVMVSKWTVVTPEFLEEQWQRLSGLKYVMDKLLMTWWEIFILKECMATL</sequence>
<dbReference type="EMBL" id="HBJA01142573">
    <property type="protein sequence ID" value="CAE0837797.1"/>
    <property type="molecule type" value="Transcribed_RNA"/>
</dbReference>
<dbReference type="PANTHER" id="PTHR15576">
    <property type="entry name" value="RIBITOL-5-PHOSPHATE XYLOSYLTRANSFERASE 1"/>
    <property type="match status" value="1"/>
</dbReference>
<dbReference type="AlphaFoldDB" id="A0A7S4GI53"/>
<name>A0A7S4GI53_9EUGL</name>
<dbReference type="GO" id="GO:0035269">
    <property type="term" value="P:protein O-linked glycosylation via mannose"/>
    <property type="evidence" value="ECO:0007669"/>
    <property type="project" value="InterPro"/>
</dbReference>
<evidence type="ECO:0000313" key="1">
    <source>
        <dbReference type="EMBL" id="CAE0837797.1"/>
    </source>
</evidence>
<organism evidence="1">
    <name type="scientific">Eutreptiella gymnastica</name>
    <dbReference type="NCBI Taxonomy" id="73025"/>
    <lineage>
        <taxon>Eukaryota</taxon>
        <taxon>Discoba</taxon>
        <taxon>Euglenozoa</taxon>
        <taxon>Euglenida</taxon>
        <taxon>Spirocuta</taxon>
        <taxon>Euglenophyceae</taxon>
        <taxon>Eutreptiales</taxon>
        <taxon>Eutreptiaceae</taxon>
        <taxon>Eutreptiella</taxon>
    </lineage>
</organism>
<gene>
    <name evidence="1" type="ORF">EGYM00163_LOCUS49169</name>
</gene>
<dbReference type="GO" id="GO:0005794">
    <property type="term" value="C:Golgi apparatus"/>
    <property type="evidence" value="ECO:0007669"/>
    <property type="project" value="TreeGrafter"/>
</dbReference>
<dbReference type="GO" id="GO:0120053">
    <property type="term" value="F:ribitol beta-1,4-xylosyltransferase activity"/>
    <property type="evidence" value="ECO:0007669"/>
    <property type="project" value="InterPro"/>
</dbReference>
<dbReference type="InterPro" id="IPR055286">
    <property type="entry name" value="RXYLT1-like"/>
</dbReference>